<comment type="caution">
    <text evidence="2">The sequence shown here is derived from an EMBL/GenBank/DDBJ whole genome shotgun (WGS) entry which is preliminary data.</text>
</comment>
<evidence type="ECO:0000313" key="2">
    <source>
        <dbReference type="EMBL" id="KAG0723441.1"/>
    </source>
</evidence>
<evidence type="ECO:0000256" key="1">
    <source>
        <dbReference type="SAM" id="MobiDB-lite"/>
    </source>
</evidence>
<gene>
    <name evidence="2" type="ORF">GWK47_042739</name>
</gene>
<name>A0A8J4YH06_CHIOP</name>
<protein>
    <submittedName>
        <fullName evidence="2">Uncharacterized protein</fullName>
    </submittedName>
</protein>
<keyword evidence="3" id="KW-1185">Reference proteome</keyword>
<reference evidence="2" key="1">
    <citation type="submission" date="2020-07" db="EMBL/GenBank/DDBJ databases">
        <title>The High-quality genome of the commercially important snow crab, Chionoecetes opilio.</title>
        <authorList>
            <person name="Jeong J.-H."/>
            <person name="Ryu S."/>
        </authorList>
    </citation>
    <scope>NUCLEOTIDE SEQUENCE</scope>
    <source>
        <strain evidence="2">MADBK_172401_WGS</strain>
        <tissue evidence="2">Digestive gland</tissue>
    </source>
</reference>
<dbReference type="Proteomes" id="UP000770661">
    <property type="component" value="Unassembled WGS sequence"/>
</dbReference>
<evidence type="ECO:0000313" key="3">
    <source>
        <dbReference type="Proteomes" id="UP000770661"/>
    </source>
</evidence>
<sequence length="800" mass="90183">MNTKTKTLLWLFDKCPPIFSVPGNHGFTGPYPPTGEQVLLQYHGYHKQLQQASHLQSSALDAARLVTKDLQDWWVNTGITLRSWQAIEQMILTDIEEYKLRKSKRNRTTDTETKKREEFLANTRQTFWIVQPEFEKRLAAKQQLEKQDQTDKEDWLYMEGVRGVTRTATLGPRDQKLAKRQKRKFLDQQAAQERKAKDCLRSATAAHSADAVEESHDPESEDSTEISMHTVSVSLPKVSKKMESVPMEACFIADKYAISNRAVTELAAAFRKDGGKNLEEYNLSVNTTGRRRQSARLEKAADITKWQLGDITSKMYALHWDGKLIKSLMHVGKDMERVAVILTGTDGQEVLLSIVGMEGRSTAENEAAKIIQVLNDHPLDTSRIGALVFDTTAVNSGVWSGVVVRLETEFGRSLLQLACRHHIHELIGGASCSIVYGPTTGPNEQLFKRLVNNWSELNHNNYTLVEVTAPQRELTGYIHNTITFLQTWIENSTKETLRHDYLELAELTLLFLGGTVPAGRRSITIKALGAFHHARWISKTLYTFKVALFRCQLGDVYAPEELEDITSLAVFLAIFYTKAWLTCTSAADAPSNDLALMKNLLKAEASISKDPMKWPAKFLSFVVPARQKLQNHLWYLSERLVSLALFSDRSSSDKQTMRKAMLRYHDATDSPQTRKQEMPASHQLGSKALKDFIGHDSWSMFELLGIDSSFVKLPVAQWNTSDNYRHGKKVVANLPVVNDAAERALGLATDLNTNKAPKSEEQLQALYRVVKGVREKLHGLATSTEVVTKKSLASISYSWD</sequence>
<dbReference type="EMBL" id="JACEEZ010008269">
    <property type="protein sequence ID" value="KAG0723441.1"/>
    <property type="molecule type" value="Genomic_DNA"/>
</dbReference>
<proteinExistence type="predicted"/>
<dbReference type="PANTHER" id="PTHR46113">
    <property type="entry name" value="SNAC DOMAIN-CONTAINING PROTEIN"/>
    <property type="match status" value="1"/>
</dbReference>
<organism evidence="2 3">
    <name type="scientific">Chionoecetes opilio</name>
    <name type="common">Atlantic snow crab</name>
    <name type="synonym">Cancer opilio</name>
    <dbReference type="NCBI Taxonomy" id="41210"/>
    <lineage>
        <taxon>Eukaryota</taxon>
        <taxon>Metazoa</taxon>
        <taxon>Ecdysozoa</taxon>
        <taxon>Arthropoda</taxon>
        <taxon>Crustacea</taxon>
        <taxon>Multicrustacea</taxon>
        <taxon>Malacostraca</taxon>
        <taxon>Eumalacostraca</taxon>
        <taxon>Eucarida</taxon>
        <taxon>Decapoda</taxon>
        <taxon>Pleocyemata</taxon>
        <taxon>Brachyura</taxon>
        <taxon>Eubrachyura</taxon>
        <taxon>Majoidea</taxon>
        <taxon>Majidae</taxon>
        <taxon>Chionoecetes</taxon>
    </lineage>
</organism>
<accession>A0A8J4YH06</accession>
<dbReference type="PANTHER" id="PTHR46113:SF1">
    <property type="entry name" value="PEPTIDASE M17 LEUCYL AMINOPEPTIDASE N-TERMINAL DOMAIN-CONTAINING PROTEIN"/>
    <property type="match status" value="1"/>
</dbReference>
<dbReference type="AlphaFoldDB" id="A0A8J4YH06"/>
<feature type="region of interest" description="Disordered" evidence="1">
    <location>
        <begin position="196"/>
        <end position="226"/>
    </location>
</feature>